<keyword evidence="2" id="KW-0489">Methyltransferase</keyword>
<dbReference type="PANTHER" id="PTHR33990:SF4">
    <property type="entry name" value="PHNB-LIKE DOMAIN-CONTAINING PROTEIN"/>
    <property type="match status" value="1"/>
</dbReference>
<dbReference type="PANTHER" id="PTHR33990">
    <property type="entry name" value="PROTEIN YJDN-RELATED"/>
    <property type="match status" value="1"/>
</dbReference>
<protein>
    <submittedName>
        <fullName evidence="2">Glyoxalase superfamily enzyme, possibly 3-demethylubiquinone-9 3-methyltransferase</fullName>
    </submittedName>
</protein>
<dbReference type="GO" id="GO:0008168">
    <property type="term" value="F:methyltransferase activity"/>
    <property type="evidence" value="ECO:0007669"/>
    <property type="project" value="UniProtKB-KW"/>
</dbReference>
<keyword evidence="3" id="KW-1185">Reference proteome</keyword>
<dbReference type="Proteomes" id="UP000315971">
    <property type="component" value="Unassembled WGS sequence"/>
</dbReference>
<evidence type="ECO:0000313" key="3">
    <source>
        <dbReference type="Proteomes" id="UP000315971"/>
    </source>
</evidence>
<organism evidence="2 3">
    <name type="scientific">Solitalea koreensis</name>
    <dbReference type="NCBI Taxonomy" id="543615"/>
    <lineage>
        <taxon>Bacteria</taxon>
        <taxon>Pseudomonadati</taxon>
        <taxon>Bacteroidota</taxon>
        <taxon>Sphingobacteriia</taxon>
        <taxon>Sphingobacteriales</taxon>
        <taxon>Sphingobacteriaceae</taxon>
        <taxon>Solitalea</taxon>
    </lineage>
</organism>
<dbReference type="SUPFAM" id="SSF54593">
    <property type="entry name" value="Glyoxalase/Bleomycin resistance protein/Dihydroxybiphenyl dioxygenase"/>
    <property type="match status" value="1"/>
</dbReference>
<dbReference type="Gene3D" id="3.30.720.110">
    <property type="match status" value="1"/>
</dbReference>
<accession>A0A521E515</accession>
<dbReference type="GO" id="GO:0032259">
    <property type="term" value="P:methylation"/>
    <property type="evidence" value="ECO:0007669"/>
    <property type="project" value="UniProtKB-KW"/>
</dbReference>
<dbReference type="AlphaFoldDB" id="A0A521E515"/>
<dbReference type="Gene3D" id="3.30.720.100">
    <property type="match status" value="1"/>
</dbReference>
<name>A0A521E515_9SPHI</name>
<keyword evidence="2" id="KW-0830">Ubiquinone</keyword>
<dbReference type="EMBL" id="FXSZ01000011">
    <property type="protein sequence ID" value="SMO79033.1"/>
    <property type="molecule type" value="Genomic_DNA"/>
</dbReference>
<dbReference type="CDD" id="cd06588">
    <property type="entry name" value="PhnB_like"/>
    <property type="match status" value="1"/>
</dbReference>
<dbReference type="InterPro" id="IPR029068">
    <property type="entry name" value="Glyas_Bleomycin-R_OHBP_Dase"/>
</dbReference>
<dbReference type="InterPro" id="IPR028973">
    <property type="entry name" value="PhnB-like"/>
</dbReference>
<dbReference type="PIRSF" id="PIRSF021700">
    <property type="entry name" value="3_dmu_93_MTrfase"/>
    <property type="match status" value="1"/>
</dbReference>
<evidence type="ECO:0000259" key="1">
    <source>
        <dbReference type="Pfam" id="PF06983"/>
    </source>
</evidence>
<sequence>MQQIATFLMFSGNAEEAMNFYISLFENSSINNILRYGANEMGKEGSVKLAAFSLNGQEFLCIDSIIKHDFTFTPAMSIHVTFNKEADLDHVFSELTKGGHILMPLNVYPFSEKYAWCSDKFGVSWQLNLKKS</sequence>
<dbReference type="RefSeq" id="WP_221929065.1">
    <property type="nucleotide sequence ID" value="NZ_FXSZ01000011.1"/>
</dbReference>
<evidence type="ECO:0000313" key="2">
    <source>
        <dbReference type="EMBL" id="SMO79033.1"/>
    </source>
</evidence>
<proteinExistence type="predicted"/>
<keyword evidence="2" id="KW-0808">Transferase</keyword>
<dbReference type="Pfam" id="PF06983">
    <property type="entry name" value="3-dmu-9_3-mt"/>
    <property type="match status" value="1"/>
</dbReference>
<feature type="domain" description="PhnB-like" evidence="1">
    <location>
        <begin position="2"/>
        <end position="127"/>
    </location>
</feature>
<gene>
    <name evidence="2" type="ORF">SAMN06265350_11136</name>
</gene>
<dbReference type="InterPro" id="IPR009725">
    <property type="entry name" value="3_dmu_93_MTrfase"/>
</dbReference>
<reference evidence="2 3" key="1">
    <citation type="submission" date="2017-05" db="EMBL/GenBank/DDBJ databases">
        <authorList>
            <person name="Varghese N."/>
            <person name="Submissions S."/>
        </authorList>
    </citation>
    <scope>NUCLEOTIDE SEQUENCE [LARGE SCALE GENOMIC DNA]</scope>
    <source>
        <strain evidence="2 3">DSM 21342</strain>
    </source>
</reference>